<comment type="caution">
    <text evidence="7">The sequence shown here is derived from an EMBL/GenBank/DDBJ whole genome shotgun (WGS) entry which is preliminary data.</text>
</comment>
<evidence type="ECO:0000259" key="6">
    <source>
        <dbReference type="Pfam" id="PF00999"/>
    </source>
</evidence>
<dbReference type="InterPro" id="IPR006153">
    <property type="entry name" value="Cation/H_exchanger_TM"/>
</dbReference>
<evidence type="ECO:0000256" key="4">
    <source>
        <dbReference type="ARBA" id="ARBA00023136"/>
    </source>
</evidence>
<dbReference type="GO" id="GO:0042391">
    <property type="term" value="P:regulation of membrane potential"/>
    <property type="evidence" value="ECO:0007669"/>
    <property type="project" value="InterPro"/>
</dbReference>
<evidence type="ECO:0000256" key="3">
    <source>
        <dbReference type="ARBA" id="ARBA00022989"/>
    </source>
</evidence>
<comment type="subcellular location">
    <subcellularLocation>
        <location evidence="1">Membrane</location>
        <topology evidence="1">Multi-pass membrane protein</topology>
    </subcellularLocation>
</comment>
<dbReference type="Proteomes" id="UP001153461">
    <property type="component" value="Unassembled WGS sequence"/>
</dbReference>
<dbReference type="OrthoDB" id="274752at2759"/>
<dbReference type="GO" id="GO:0005886">
    <property type="term" value="C:plasma membrane"/>
    <property type="evidence" value="ECO:0007669"/>
    <property type="project" value="InterPro"/>
</dbReference>
<dbReference type="Pfam" id="PF00999">
    <property type="entry name" value="Na_H_Exchanger"/>
    <property type="match status" value="1"/>
</dbReference>
<feature type="transmembrane region" description="Helical" evidence="5">
    <location>
        <begin position="9"/>
        <end position="29"/>
    </location>
</feature>
<dbReference type="GO" id="GO:0015385">
    <property type="term" value="F:sodium:proton antiporter activity"/>
    <property type="evidence" value="ECO:0007669"/>
    <property type="project" value="InterPro"/>
</dbReference>
<feature type="domain" description="Cation/H+ exchanger transmembrane" evidence="6">
    <location>
        <begin position="25"/>
        <end position="464"/>
    </location>
</feature>
<feature type="transmembrane region" description="Helical" evidence="5">
    <location>
        <begin position="35"/>
        <end position="54"/>
    </location>
</feature>
<feature type="transmembrane region" description="Helical" evidence="5">
    <location>
        <begin position="284"/>
        <end position="315"/>
    </location>
</feature>
<proteinExistence type="predicted"/>
<dbReference type="InterPro" id="IPR004712">
    <property type="entry name" value="Na+/H+_antiporter_fungi"/>
</dbReference>
<feature type="transmembrane region" description="Helical" evidence="5">
    <location>
        <begin position="245"/>
        <end position="264"/>
    </location>
</feature>
<keyword evidence="2 5" id="KW-0812">Transmembrane</keyword>
<organism evidence="7 8">
    <name type="scientific">Penicillium nalgiovense</name>
    <dbReference type="NCBI Taxonomy" id="60175"/>
    <lineage>
        <taxon>Eukaryota</taxon>
        <taxon>Fungi</taxon>
        <taxon>Dikarya</taxon>
        <taxon>Ascomycota</taxon>
        <taxon>Pezizomycotina</taxon>
        <taxon>Eurotiomycetes</taxon>
        <taxon>Eurotiomycetidae</taxon>
        <taxon>Eurotiales</taxon>
        <taxon>Aspergillaceae</taxon>
        <taxon>Penicillium</taxon>
    </lineage>
</organism>
<protein>
    <recommendedName>
        <fullName evidence="6">Cation/H+ exchanger transmembrane domain-containing protein</fullName>
    </recommendedName>
</protein>
<dbReference type="AlphaFoldDB" id="A0A9W4N0U0"/>
<evidence type="ECO:0000313" key="7">
    <source>
        <dbReference type="EMBL" id="CAG8213210.1"/>
    </source>
</evidence>
<gene>
    <name evidence="7" type="ORF">PNAL_LOCUS7839</name>
</gene>
<keyword evidence="3 5" id="KW-1133">Transmembrane helix</keyword>
<feature type="transmembrane region" description="Helical" evidence="5">
    <location>
        <begin position="445"/>
        <end position="465"/>
    </location>
</feature>
<dbReference type="PANTHER" id="PTHR31382">
    <property type="entry name" value="NA(+)/H(+) ANTIPORTER"/>
    <property type="match status" value="1"/>
</dbReference>
<feature type="transmembrane region" description="Helical" evidence="5">
    <location>
        <begin position="397"/>
        <end position="415"/>
    </location>
</feature>
<evidence type="ECO:0000256" key="2">
    <source>
        <dbReference type="ARBA" id="ARBA00022692"/>
    </source>
</evidence>
<feature type="transmembrane region" description="Helical" evidence="5">
    <location>
        <begin position="146"/>
        <end position="166"/>
    </location>
</feature>
<keyword evidence="4 5" id="KW-0472">Membrane</keyword>
<dbReference type="Gene3D" id="1.20.1530.20">
    <property type="match status" value="1"/>
</dbReference>
<sequence>MPDVQKEPFNVICGVLGTYLFCYSFVSYLLKDRLYISEALLSLLVGLIVSTYAADIIHPHSYVSAGPNHPDTAQRLEHATFNFCRLVLSVQVCFTGAQLPRKYARFHWRSLLILLFPGMVGMWMMSTLLVWAIVRVPGKNNDFETTMPFLQALAVAACITPTDPVLSNTIVRGRWADRHVPVPMTQLISAESGANDGLGYPFLYLALYLLKYLGTQGYQGAAGAGGSAGHWGGARSAMGMWFGETWGYLVLLGAVWGVFVGWLARRCLKVAVALGYTSQENLYTLTVVISLFLIGTCGLVGSDDILACFAAGNALSWDGWFQSETRNDSFEPAIDMLLNMSFFVWFGVVCPWPLFSMSFVPPWRLVVLAVTILLLRRPLILLLLYKWLGPVHQPRQALFMGYFGPIGVSAVFYQHEMMEFLHTQVKGPDGEVRPDAQTLSELVRVIVWFVVLSSAVVHGLSIPIYQCCLYLVRRFIPGAAEGLSIRDIIRNEKQYILSRPWVSELEGDLEGRLRSFARPRPPFRRLRFERDEEAQ</sequence>
<evidence type="ECO:0000313" key="8">
    <source>
        <dbReference type="Proteomes" id="UP001153461"/>
    </source>
</evidence>
<evidence type="ECO:0000256" key="5">
    <source>
        <dbReference type="SAM" id="Phobius"/>
    </source>
</evidence>
<evidence type="ECO:0000256" key="1">
    <source>
        <dbReference type="ARBA" id="ARBA00004141"/>
    </source>
</evidence>
<reference evidence="7" key="1">
    <citation type="submission" date="2021-07" db="EMBL/GenBank/DDBJ databases">
        <authorList>
            <person name="Branca A.L. A."/>
        </authorList>
    </citation>
    <scope>NUCLEOTIDE SEQUENCE</scope>
</reference>
<dbReference type="EMBL" id="CAJVNV010000477">
    <property type="protein sequence ID" value="CAG8213210.1"/>
    <property type="molecule type" value="Genomic_DNA"/>
</dbReference>
<feature type="transmembrane region" description="Helical" evidence="5">
    <location>
        <begin position="366"/>
        <end position="385"/>
    </location>
</feature>
<accession>A0A9W4N0U0</accession>
<feature type="transmembrane region" description="Helical" evidence="5">
    <location>
        <begin position="111"/>
        <end position="134"/>
    </location>
</feature>
<dbReference type="GO" id="GO:0120029">
    <property type="term" value="P:proton export across plasma membrane"/>
    <property type="evidence" value="ECO:0007669"/>
    <property type="project" value="InterPro"/>
</dbReference>
<dbReference type="PANTHER" id="PTHR31382:SF1">
    <property type="entry name" value="SODIUM ION_PROTON EXCHANGER (EUROFUNG)"/>
    <property type="match status" value="1"/>
</dbReference>
<feature type="transmembrane region" description="Helical" evidence="5">
    <location>
        <begin position="336"/>
        <end position="354"/>
    </location>
</feature>
<dbReference type="GO" id="GO:0036376">
    <property type="term" value="P:sodium ion export across plasma membrane"/>
    <property type="evidence" value="ECO:0007669"/>
    <property type="project" value="InterPro"/>
</dbReference>
<name>A0A9W4N0U0_PENNA</name>
<dbReference type="InterPro" id="IPR038770">
    <property type="entry name" value="Na+/solute_symporter_sf"/>
</dbReference>